<dbReference type="PANTHER" id="PTHR42648">
    <property type="entry name" value="TRANSPOSASE, PUTATIVE-RELATED"/>
    <property type="match status" value="1"/>
</dbReference>
<dbReference type="InterPro" id="IPR001584">
    <property type="entry name" value="Integrase_cat-core"/>
</dbReference>
<sequence length="376" mass="42702">MDGKAMSFVLDSECAGGTTRIIVTWGCNRTRILSSSRWKVLHHVKEWGGERDGQDGQEPVEQVSQLQPMALYTPRFNVGTIDRLGLTCMLYRKMVVDKGMVDGMMYSNRKYYSCHLGKQRQSRRCRSKGNLLTVTTAPNEVLLIDLMFPSTHNGTRYTAMLVLMDALSRFIKVLLLKTKAASVVNRCGENKYCGPNDKPVGRSSGSSLGVFSDVEMKRWYATRGIERIKVGPKSSHLNPVEREHQTIANMSKLLVRASGLSKLLWPEALQYAVFIKNRNKFPVGTPYQTMCGIKPDLCRIRKFGALAFVHVPKDPATQRENANVKIGWILVLDDENVGYKIYYTDERTRKWAADVRVEESIVFKDRHDLLDEDVKK</sequence>
<dbReference type="Gene3D" id="3.30.420.10">
    <property type="entry name" value="Ribonuclease H-like superfamily/Ribonuclease H"/>
    <property type="match status" value="1"/>
</dbReference>
<dbReference type="PANTHER" id="PTHR42648:SF28">
    <property type="entry name" value="TRANSPOSON-ENCODED PROTEIN WITH RIBONUCLEASE H-LIKE AND RETROVIRUS ZINC FINGER-LIKE DOMAINS"/>
    <property type="match status" value="1"/>
</dbReference>
<dbReference type="GO" id="GO:0015074">
    <property type="term" value="P:DNA integration"/>
    <property type="evidence" value="ECO:0007669"/>
    <property type="project" value="InterPro"/>
</dbReference>
<keyword evidence="3" id="KW-1185">Reference proteome</keyword>
<reference evidence="2" key="2">
    <citation type="journal article" date="2023" name="Microbiol Resour">
        <title>Decontamination and Annotation of the Draft Genome Sequence of the Oomycete Lagenidium giganteum ARSEF 373.</title>
        <authorList>
            <person name="Morgan W.R."/>
            <person name="Tartar A."/>
        </authorList>
    </citation>
    <scope>NUCLEOTIDE SEQUENCE</scope>
    <source>
        <strain evidence="2">ARSEF 373</strain>
    </source>
</reference>
<protein>
    <recommendedName>
        <fullName evidence="1">Integrase catalytic domain-containing protein</fullName>
    </recommendedName>
</protein>
<feature type="domain" description="Integrase catalytic" evidence="1">
    <location>
        <begin position="134"/>
        <end position="303"/>
    </location>
</feature>
<dbReference type="PROSITE" id="PS50994">
    <property type="entry name" value="INTEGRASE"/>
    <property type="match status" value="1"/>
</dbReference>
<dbReference type="GO" id="GO:0003676">
    <property type="term" value="F:nucleic acid binding"/>
    <property type="evidence" value="ECO:0007669"/>
    <property type="project" value="InterPro"/>
</dbReference>
<dbReference type="AlphaFoldDB" id="A0AAV2YQY6"/>
<accession>A0AAV2YQY6</accession>
<dbReference type="EMBL" id="DAKRPA010000187">
    <property type="protein sequence ID" value="DAZ95856.1"/>
    <property type="molecule type" value="Genomic_DNA"/>
</dbReference>
<feature type="non-terminal residue" evidence="2">
    <location>
        <position position="376"/>
    </location>
</feature>
<evidence type="ECO:0000313" key="3">
    <source>
        <dbReference type="Proteomes" id="UP001146120"/>
    </source>
</evidence>
<comment type="caution">
    <text evidence="2">The sequence shown here is derived from an EMBL/GenBank/DDBJ whole genome shotgun (WGS) entry which is preliminary data.</text>
</comment>
<dbReference type="InterPro" id="IPR036397">
    <property type="entry name" value="RNaseH_sf"/>
</dbReference>
<evidence type="ECO:0000259" key="1">
    <source>
        <dbReference type="PROSITE" id="PS50994"/>
    </source>
</evidence>
<dbReference type="InterPro" id="IPR012337">
    <property type="entry name" value="RNaseH-like_sf"/>
</dbReference>
<proteinExistence type="predicted"/>
<gene>
    <name evidence="2" type="ORF">N0F65_009130</name>
</gene>
<dbReference type="InterPro" id="IPR039537">
    <property type="entry name" value="Retrotran_Ty1/copia-like"/>
</dbReference>
<reference evidence="2" key="1">
    <citation type="submission" date="2022-11" db="EMBL/GenBank/DDBJ databases">
        <authorList>
            <person name="Morgan W.R."/>
            <person name="Tartar A."/>
        </authorList>
    </citation>
    <scope>NUCLEOTIDE SEQUENCE</scope>
    <source>
        <strain evidence="2">ARSEF 373</strain>
    </source>
</reference>
<dbReference type="Proteomes" id="UP001146120">
    <property type="component" value="Unassembled WGS sequence"/>
</dbReference>
<evidence type="ECO:0000313" key="2">
    <source>
        <dbReference type="EMBL" id="DAZ95856.1"/>
    </source>
</evidence>
<dbReference type="SUPFAM" id="SSF53098">
    <property type="entry name" value="Ribonuclease H-like"/>
    <property type="match status" value="1"/>
</dbReference>
<name>A0AAV2YQY6_9STRA</name>
<organism evidence="2 3">
    <name type="scientific">Lagenidium giganteum</name>
    <dbReference type="NCBI Taxonomy" id="4803"/>
    <lineage>
        <taxon>Eukaryota</taxon>
        <taxon>Sar</taxon>
        <taxon>Stramenopiles</taxon>
        <taxon>Oomycota</taxon>
        <taxon>Peronosporomycetes</taxon>
        <taxon>Pythiales</taxon>
        <taxon>Pythiaceae</taxon>
    </lineage>
</organism>